<evidence type="ECO:0000256" key="4">
    <source>
        <dbReference type="ARBA" id="ARBA00013115"/>
    </source>
</evidence>
<protein>
    <recommendedName>
        <fullName evidence="5">Cyanophycinase</fullName>
        <ecNumber evidence="4">3.4.15.6</ecNumber>
    </recommendedName>
</protein>
<dbReference type="EC" id="3.4.15.6" evidence="4"/>
<dbReference type="NCBIfam" id="TIGR02069">
    <property type="entry name" value="cyanophycinase"/>
    <property type="match status" value="1"/>
</dbReference>
<dbReference type="GO" id="GO:0004180">
    <property type="term" value="F:carboxypeptidase activity"/>
    <property type="evidence" value="ECO:0007669"/>
    <property type="project" value="UniProtKB-KW"/>
</dbReference>
<evidence type="ECO:0000256" key="8">
    <source>
        <dbReference type="ARBA" id="ARBA00022825"/>
    </source>
</evidence>
<feature type="region of interest" description="Disordered" evidence="9">
    <location>
        <begin position="1"/>
        <end position="34"/>
    </location>
</feature>
<proteinExistence type="inferred from homology"/>
<evidence type="ECO:0000256" key="1">
    <source>
        <dbReference type="ARBA" id="ARBA00001092"/>
    </source>
</evidence>
<evidence type="ECO:0000256" key="7">
    <source>
        <dbReference type="ARBA" id="ARBA00022801"/>
    </source>
</evidence>
<dbReference type="Pfam" id="PF03575">
    <property type="entry name" value="Peptidase_S51"/>
    <property type="match status" value="1"/>
</dbReference>
<name>A0ABW3Q4K9_9BACT</name>
<comment type="catalytic activity">
    <reaction evidence="1">
        <text>[L-4-(L-arginin-2-N-yl)aspartate](n) + H2O = [L-4-(L-arginin-2-N-yl)aspartate](n-1) + L-4-(L-arginin-2-N-yl)aspartate</text>
        <dbReference type="Rhea" id="RHEA:12845"/>
        <dbReference type="Rhea" id="RHEA-COMP:13728"/>
        <dbReference type="Rhea" id="RHEA-COMP:13734"/>
        <dbReference type="ChEBI" id="CHEBI:15377"/>
        <dbReference type="ChEBI" id="CHEBI:137986"/>
        <dbReference type="ChEBI" id="CHEBI:137991"/>
        <dbReference type="EC" id="3.4.15.6"/>
    </reaction>
</comment>
<dbReference type="InterPro" id="IPR005320">
    <property type="entry name" value="Peptidase_S51"/>
</dbReference>
<keyword evidence="6" id="KW-0645">Protease</keyword>
<dbReference type="RefSeq" id="WP_265989366.1">
    <property type="nucleotide sequence ID" value="NZ_CP110973.1"/>
</dbReference>
<evidence type="ECO:0000256" key="2">
    <source>
        <dbReference type="ARBA" id="ARBA00002039"/>
    </source>
</evidence>
<keyword evidence="10" id="KW-0121">Carboxypeptidase</keyword>
<evidence type="ECO:0000256" key="5">
    <source>
        <dbReference type="ARBA" id="ARBA00015719"/>
    </source>
</evidence>
<keyword evidence="7 10" id="KW-0378">Hydrolase</keyword>
<evidence type="ECO:0000313" key="10">
    <source>
        <dbReference type="EMBL" id="MFD1140556.1"/>
    </source>
</evidence>
<dbReference type="Proteomes" id="UP001597116">
    <property type="component" value="Unassembled WGS sequence"/>
</dbReference>
<dbReference type="SUPFAM" id="SSF52317">
    <property type="entry name" value="Class I glutamine amidotransferase-like"/>
    <property type="match status" value="1"/>
</dbReference>
<comment type="caution">
    <text evidence="10">The sequence shown here is derived from an EMBL/GenBank/DDBJ whole genome shotgun (WGS) entry which is preliminary data.</text>
</comment>
<reference evidence="11" key="1">
    <citation type="journal article" date="2019" name="Int. J. Syst. Evol. Microbiol.">
        <title>The Global Catalogue of Microorganisms (GCM) 10K type strain sequencing project: providing services to taxonomists for standard genome sequencing and annotation.</title>
        <authorList>
            <consortium name="The Broad Institute Genomics Platform"/>
            <consortium name="The Broad Institute Genome Sequencing Center for Infectious Disease"/>
            <person name="Wu L."/>
            <person name="Ma J."/>
        </authorList>
    </citation>
    <scope>NUCLEOTIDE SEQUENCE [LARGE SCALE GENOMIC DNA]</scope>
    <source>
        <strain evidence="11">CCUG 55608</strain>
    </source>
</reference>
<comment type="function">
    <text evidence="2">Exopeptidase that catalyzes the hydrolytic cleavage of multi-L-arginyl-poly-L-aspartic acid (cyanophycin; a water-insoluble reserve polymer) into aspartate-arginine dipeptides.</text>
</comment>
<evidence type="ECO:0000256" key="3">
    <source>
        <dbReference type="ARBA" id="ARBA00006534"/>
    </source>
</evidence>
<keyword evidence="11" id="KW-1185">Reference proteome</keyword>
<evidence type="ECO:0000313" key="11">
    <source>
        <dbReference type="Proteomes" id="UP001597116"/>
    </source>
</evidence>
<dbReference type="CDD" id="cd03145">
    <property type="entry name" value="GAT1_cyanophycinase"/>
    <property type="match status" value="1"/>
</dbReference>
<dbReference type="PANTHER" id="PTHR36175">
    <property type="entry name" value="CYANOPHYCINASE"/>
    <property type="match status" value="1"/>
</dbReference>
<dbReference type="EMBL" id="JBHTLP010000002">
    <property type="protein sequence ID" value="MFD1140556.1"/>
    <property type="molecule type" value="Genomic_DNA"/>
</dbReference>
<sequence length="297" mass="32528">MINSKATPKGKLIPIGGSESKDQGDNESSSELRQSNFFESGILSEFLQEVKGNDSRIEVIPAASEIPDEMGKGYLKAFHQLGCKNVHVMPIDSYEDADRGENLSRIMKADGVLFTGGSQNQLIEKLLDTQLIQRIQERYMNDNFVIAGTSAGAMAMARLAIKEGKGGESLIKGMMETEKGLSFLPNAIIDTHFMQRSRFPRLTEALLRNPGMIGIGLCIDSGVVISQGNMMRAIGSGGVFIIDADEVGETNYHEVPELEPVYLNNLRVTILARGASYFLKERSFAKTSEVDVAENNK</sequence>
<dbReference type="InterPro" id="IPR011811">
    <property type="entry name" value="Peptidase_S51_cyanophycinase"/>
</dbReference>
<evidence type="ECO:0000256" key="9">
    <source>
        <dbReference type="SAM" id="MobiDB-lite"/>
    </source>
</evidence>
<evidence type="ECO:0000256" key="6">
    <source>
        <dbReference type="ARBA" id="ARBA00022670"/>
    </source>
</evidence>
<dbReference type="Gene3D" id="3.40.50.880">
    <property type="match status" value="1"/>
</dbReference>
<keyword evidence="8" id="KW-0720">Serine protease</keyword>
<comment type="similarity">
    <text evidence="3">Belongs to the peptidase S51 family.</text>
</comment>
<gene>
    <name evidence="10" type="ORF">ACFQ4C_05535</name>
</gene>
<organism evidence="10 11">
    <name type="scientific">Larkinella insperata</name>
    <dbReference type="NCBI Taxonomy" id="332158"/>
    <lineage>
        <taxon>Bacteria</taxon>
        <taxon>Pseudomonadati</taxon>
        <taxon>Bacteroidota</taxon>
        <taxon>Cytophagia</taxon>
        <taxon>Cytophagales</taxon>
        <taxon>Spirosomataceae</taxon>
        <taxon>Larkinella</taxon>
    </lineage>
</organism>
<dbReference type="GO" id="GO:0008241">
    <property type="term" value="F:peptidyl-dipeptidase activity"/>
    <property type="evidence" value="ECO:0007669"/>
    <property type="project" value="UniProtKB-EC"/>
</dbReference>
<dbReference type="InterPro" id="IPR029062">
    <property type="entry name" value="Class_I_gatase-like"/>
</dbReference>
<accession>A0ABW3Q4K9</accession>
<dbReference type="PANTHER" id="PTHR36175:SF1">
    <property type="entry name" value="CYANOPHYCINASE"/>
    <property type="match status" value="1"/>
</dbReference>